<proteinExistence type="predicted"/>
<protein>
    <recommendedName>
        <fullName evidence="3">DUF3168 domain-containing protein</fullName>
    </recommendedName>
</protein>
<accession>A0A9X2K7D8</accession>
<evidence type="ECO:0000313" key="1">
    <source>
        <dbReference type="EMBL" id="MCP2363068.1"/>
    </source>
</evidence>
<keyword evidence="2" id="KW-1185">Reference proteome</keyword>
<dbReference type="EMBL" id="JAMZEB010000002">
    <property type="protein sequence ID" value="MCP2363068.1"/>
    <property type="molecule type" value="Genomic_DNA"/>
</dbReference>
<gene>
    <name evidence="1" type="ORF">HD597_010088</name>
</gene>
<reference evidence="1" key="1">
    <citation type="submission" date="2022-06" db="EMBL/GenBank/DDBJ databases">
        <title>Sequencing the genomes of 1000 actinobacteria strains.</title>
        <authorList>
            <person name="Klenk H.-P."/>
        </authorList>
    </citation>
    <scope>NUCLEOTIDE SEQUENCE</scope>
    <source>
        <strain evidence="1">DSM 46694</strain>
    </source>
</reference>
<evidence type="ECO:0008006" key="3">
    <source>
        <dbReference type="Google" id="ProtNLM"/>
    </source>
</evidence>
<comment type="caution">
    <text evidence="1">The sequence shown here is derived from an EMBL/GenBank/DDBJ whole genome shotgun (WGS) entry which is preliminary data.</text>
</comment>
<dbReference type="Proteomes" id="UP001139648">
    <property type="component" value="Unassembled WGS sequence"/>
</dbReference>
<dbReference type="RefSeq" id="WP_253754383.1">
    <property type="nucleotide sequence ID" value="NZ_BAABKA010000023.1"/>
</dbReference>
<dbReference type="AlphaFoldDB" id="A0A9X2K7D8"/>
<evidence type="ECO:0000313" key="2">
    <source>
        <dbReference type="Proteomes" id="UP001139648"/>
    </source>
</evidence>
<name>A0A9X2K7D8_9ACTN</name>
<organism evidence="1 2">
    <name type="scientific">Nonomuraea thailandensis</name>
    <dbReference type="NCBI Taxonomy" id="1188745"/>
    <lineage>
        <taxon>Bacteria</taxon>
        <taxon>Bacillati</taxon>
        <taxon>Actinomycetota</taxon>
        <taxon>Actinomycetes</taxon>
        <taxon>Streptosporangiales</taxon>
        <taxon>Streptosporangiaceae</taxon>
        <taxon>Nonomuraea</taxon>
    </lineage>
</organism>
<sequence length="139" mass="14652">MSADPADAYAIITAIQAILDNGLPAAAAVHLGGVEPGTVPPYVALYPDIGSESPVDRSLDDSVPSDLRLQATSVGATAEQALLLAGMVDTLLRTTVPVVPGRHMRPVRQEGSQPVRRDDESTTLWFGTAQYLVRSSRAT</sequence>